<evidence type="ECO:0000313" key="1">
    <source>
        <dbReference type="EMBL" id="CAK7228676.1"/>
    </source>
</evidence>
<organism evidence="1 2">
    <name type="scientific">Sporothrix eucalyptigena</name>
    <dbReference type="NCBI Taxonomy" id="1812306"/>
    <lineage>
        <taxon>Eukaryota</taxon>
        <taxon>Fungi</taxon>
        <taxon>Dikarya</taxon>
        <taxon>Ascomycota</taxon>
        <taxon>Pezizomycotina</taxon>
        <taxon>Sordariomycetes</taxon>
        <taxon>Sordariomycetidae</taxon>
        <taxon>Ophiostomatales</taxon>
        <taxon>Ophiostomataceae</taxon>
        <taxon>Sporothrix</taxon>
    </lineage>
</organism>
<dbReference type="EMBL" id="CAWUHD010000081">
    <property type="protein sequence ID" value="CAK7228676.1"/>
    <property type="molecule type" value="Genomic_DNA"/>
</dbReference>
<dbReference type="InterPro" id="IPR050585">
    <property type="entry name" value="Xaa-Pro_dipeptidyl-ppase/CocE"/>
</dbReference>
<name>A0ABP0CB22_9PEZI</name>
<comment type="caution">
    <text evidence="1">The sequence shown here is derived from an EMBL/GenBank/DDBJ whole genome shotgun (WGS) entry which is preliminary data.</text>
</comment>
<dbReference type="Proteomes" id="UP001642482">
    <property type="component" value="Unassembled WGS sequence"/>
</dbReference>
<proteinExistence type="predicted"/>
<keyword evidence="2" id="KW-1185">Reference proteome</keyword>
<reference evidence="1 2" key="1">
    <citation type="submission" date="2024-01" db="EMBL/GenBank/DDBJ databases">
        <authorList>
            <person name="Allen C."/>
            <person name="Tagirdzhanova G."/>
        </authorList>
    </citation>
    <scope>NUCLEOTIDE SEQUENCE [LARGE SCALE GENOMIC DNA]</scope>
</reference>
<evidence type="ECO:0000313" key="2">
    <source>
        <dbReference type="Proteomes" id="UP001642482"/>
    </source>
</evidence>
<gene>
    <name evidence="1" type="ORF">SEUCBS140593_006992</name>
</gene>
<dbReference type="PANTHER" id="PTHR43056:SF5">
    <property type="entry name" value="PEPTIDASE S9 PROLYL OLIGOPEPTIDASE CATALYTIC DOMAIN-CONTAINING PROTEIN"/>
    <property type="match status" value="1"/>
</dbReference>
<dbReference type="SUPFAM" id="SSF69322">
    <property type="entry name" value="Tricorn protease domain 2"/>
    <property type="match status" value="1"/>
</dbReference>
<accession>A0ABP0CB22</accession>
<sequence length="134" mass="14688">MIVHLLDPTFGQVVTPVALNAAVRYGDFHVHPTQRELILAVQEAHVGQGADGVENTVAAVHVPSGKVVTVLKGADFYEHPQFSPGGKRICWMQWDHPDMLWTGTPLYMAEWVAEMGTPGERTLVSDQAGVERIC</sequence>
<dbReference type="PANTHER" id="PTHR43056">
    <property type="entry name" value="PEPTIDASE S9 PROLYL OLIGOPEPTIDASE"/>
    <property type="match status" value="1"/>
</dbReference>
<protein>
    <submittedName>
        <fullName evidence="1">Uncharacterized protein</fullName>
    </submittedName>
</protein>